<dbReference type="RefSeq" id="WP_149300389.1">
    <property type="nucleotide sequence ID" value="NZ_VTWH01000002.1"/>
</dbReference>
<keyword evidence="2" id="KW-1185">Reference proteome</keyword>
<proteinExistence type="predicted"/>
<comment type="caution">
    <text evidence="1">The sequence shown here is derived from an EMBL/GenBank/DDBJ whole genome shotgun (WGS) entry which is preliminary data.</text>
</comment>
<evidence type="ECO:0000313" key="2">
    <source>
        <dbReference type="Proteomes" id="UP000324738"/>
    </source>
</evidence>
<dbReference type="AlphaFoldDB" id="A0A5B0DXJ9"/>
<sequence>MRQPLIRRVSPGMRRAMPQTIQAPYGGINGVDALAGGMNPVDAIDLRNFICIDGGLETRAGYAIRNDLGTGAPVHFLHKMPAGDSSIAGSGGKLFSVAGGVTLLASGFTSDRWRCAVMNQRLMLVNGSDAPRTVYAGSVTATAWTGPADLTKLHRVRAHAKRLFFAEKGTASFWYTEAPGNIAGALKSFDLSGIGNRGGTLVDIATMAPDGGLGGDDDAIVFFMSSGEAIVYRGSNPDDAGNWGRVGVFQVARPVVAESHAGDVLTVSADGYSELSRVLPAGRSPVAGFGAKLGRIARRAVADFGHNPGWQVLYHPGQGLLLVHFPQTATSGQQHILNMATGAWSRWTDMPATTWGHIGDALCFGTSDGKICSYGANSDAGAPIVATAQAAWNVMGAPGHKKRIGLVKPYVTSMATPTVRHIIGVDFRAPVYGAAAGLTVADDTGIWDTSDWDHAVWAGAEKVTADFRGGGALGEWIGLGLRVDSQAGPVKWLATTMNVEFGG</sequence>
<dbReference type="OrthoDB" id="7223544at2"/>
<accession>A0A5B0DXJ9</accession>
<gene>
    <name evidence="1" type="ORF">FPY71_11575</name>
</gene>
<dbReference type="Proteomes" id="UP000324738">
    <property type="component" value="Unassembled WGS sequence"/>
</dbReference>
<reference evidence="1 2" key="1">
    <citation type="submission" date="2019-08" db="EMBL/GenBank/DDBJ databases">
        <title>Aureimonas fodiniaquatilis sp. nov., isolated from a coal mine wastewater.</title>
        <authorList>
            <person name="Kim W."/>
        </authorList>
    </citation>
    <scope>NUCLEOTIDE SEQUENCE [LARGE SCALE GENOMIC DNA]</scope>
    <source>
        <strain evidence="1 2">CAU 1482</strain>
    </source>
</reference>
<organism evidence="1 2">
    <name type="scientific">Aureimonas fodinaquatilis</name>
    <dbReference type="NCBI Taxonomy" id="2565783"/>
    <lineage>
        <taxon>Bacteria</taxon>
        <taxon>Pseudomonadati</taxon>
        <taxon>Pseudomonadota</taxon>
        <taxon>Alphaproteobacteria</taxon>
        <taxon>Hyphomicrobiales</taxon>
        <taxon>Aurantimonadaceae</taxon>
        <taxon>Aureimonas</taxon>
    </lineage>
</organism>
<name>A0A5B0DXJ9_9HYPH</name>
<protein>
    <submittedName>
        <fullName evidence="1">Uncharacterized protein</fullName>
    </submittedName>
</protein>
<dbReference type="EMBL" id="VTWH01000002">
    <property type="protein sequence ID" value="KAA0971078.1"/>
    <property type="molecule type" value="Genomic_DNA"/>
</dbReference>
<evidence type="ECO:0000313" key="1">
    <source>
        <dbReference type="EMBL" id="KAA0971078.1"/>
    </source>
</evidence>